<gene>
    <name evidence="1" type="ORF">RD2015_4275</name>
</gene>
<dbReference type="Proteomes" id="UP000060699">
    <property type="component" value="Chromosome"/>
</dbReference>
<organism evidence="1 2">
    <name type="scientific">Roseateles depolymerans</name>
    <dbReference type="NCBI Taxonomy" id="76731"/>
    <lineage>
        <taxon>Bacteria</taxon>
        <taxon>Pseudomonadati</taxon>
        <taxon>Pseudomonadota</taxon>
        <taxon>Betaproteobacteria</taxon>
        <taxon>Burkholderiales</taxon>
        <taxon>Sphaerotilaceae</taxon>
        <taxon>Roseateles</taxon>
    </lineage>
</organism>
<proteinExistence type="predicted"/>
<dbReference type="OrthoDB" id="570299at2"/>
<dbReference type="InterPro" id="IPR036255">
    <property type="entry name" value="YgfB-like_sf"/>
</dbReference>
<evidence type="ECO:0000313" key="1">
    <source>
        <dbReference type="EMBL" id="ALV08719.1"/>
    </source>
</evidence>
<sequence>MELPQYQPEKADYLPLTDDELQDLDDWLSELPTDAAMNIEAIDGYLSALLLSPVSLSDKAGADWMAPVWGGGDPFASGKQRKRVALLLLRHVHSLSVQWTSKQDEWEPIFSIAEDGEQQLVDAEDWCTGFMIGVDQDSEAWAPLFEHTKTAAALAPIALLGGDEEQLSAEDAEKLTDLHWRDALSREVPEGVLTMWTLRQAAD</sequence>
<dbReference type="SUPFAM" id="SSF101327">
    <property type="entry name" value="YgfB-like"/>
    <property type="match status" value="1"/>
</dbReference>
<reference evidence="1 2" key="1">
    <citation type="submission" date="2015-12" db="EMBL/GenBank/DDBJ databases">
        <title>Complete genome of Roseateles depolymerans KCTC 42856.</title>
        <authorList>
            <person name="Kim K.M."/>
        </authorList>
    </citation>
    <scope>NUCLEOTIDE SEQUENCE [LARGE SCALE GENOMIC DNA]</scope>
    <source>
        <strain evidence="1 2">KCTC 42856</strain>
    </source>
</reference>
<name>A0A0U3LKS9_9BURK</name>
<protein>
    <submittedName>
        <fullName evidence="1">YecA family protein</fullName>
    </submittedName>
</protein>
<evidence type="ECO:0000313" key="2">
    <source>
        <dbReference type="Proteomes" id="UP000060699"/>
    </source>
</evidence>
<dbReference type="AlphaFoldDB" id="A0A0U3LKS9"/>
<dbReference type="Gene3D" id="1.20.120.740">
    <property type="entry name" value="YgfB uncharacterised protein family UPF0149, PF03695"/>
    <property type="match status" value="1"/>
</dbReference>
<dbReference type="STRING" id="76731.RD2015_4275"/>
<dbReference type="NCBIfam" id="TIGR02292">
    <property type="entry name" value="ygfB_yecA"/>
    <property type="match status" value="1"/>
</dbReference>
<dbReference type="Pfam" id="PF03695">
    <property type="entry name" value="UPF0149"/>
    <property type="match status" value="1"/>
</dbReference>
<keyword evidence="2" id="KW-1185">Reference proteome</keyword>
<dbReference type="InterPro" id="IPR011978">
    <property type="entry name" value="YgfB-like"/>
</dbReference>
<dbReference type="KEGG" id="rdp:RD2015_4275"/>
<accession>A0A0U3LKS9</accession>
<dbReference type="EMBL" id="CP013729">
    <property type="protein sequence ID" value="ALV08719.1"/>
    <property type="molecule type" value="Genomic_DNA"/>
</dbReference>
<dbReference type="RefSeq" id="WP_058936624.1">
    <property type="nucleotide sequence ID" value="NZ_CP013729.1"/>
</dbReference>